<dbReference type="AlphaFoldDB" id="A0A1J6HPK0"/>
<evidence type="ECO:0008006" key="3">
    <source>
        <dbReference type="Google" id="ProtNLM"/>
    </source>
</evidence>
<comment type="caution">
    <text evidence="1">The sequence shown here is derived from an EMBL/GenBank/DDBJ whole genome shotgun (WGS) entry which is preliminary data.</text>
</comment>
<proteinExistence type="predicted"/>
<evidence type="ECO:0000313" key="2">
    <source>
        <dbReference type="Proteomes" id="UP000182985"/>
    </source>
</evidence>
<dbReference type="Proteomes" id="UP000182985">
    <property type="component" value="Unassembled WGS sequence"/>
</dbReference>
<gene>
    <name evidence="1" type="ORF">BLA27_07420</name>
</gene>
<keyword evidence="2" id="KW-1185">Reference proteome</keyword>
<reference evidence="1 2" key="1">
    <citation type="submission" date="2016-10" db="EMBL/GenBank/DDBJ databases">
        <title>The Draft Genome Sequence of the Potato Rhizosphere Bacteria Ochrobactrum sp. IPA7.2.</title>
        <authorList>
            <person name="Gogoleva N.E."/>
            <person name="Khlopko Y.A."/>
            <person name="Burygin G.L."/>
            <person name="Plotnikov A.O."/>
        </authorList>
    </citation>
    <scope>NUCLEOTIDE SEQUENCE [LARGE SCALE GENOMIC DNA]</scope>
    <source>
        <strain evidence="1 2">IPA7.2</strain>
    </source>
</reference>
<organism evidence="1 2">
    <name type="scientific">Brucella cytisi</name>
    <dbReference type="NCBI Taxonomy" id="407152"/>
    <lineage>
        <taxon>Bacteria</taxon>
        <taxon>Pseudomonadati</taxon>
        <taxon>Pseudomonadota</taxon>
        <taxon>Alphaproteobacteria</taxon>
        <taxon>Hyphomicrobiales</taxon>
        <taxon>Brucellaceae</taxon>
        <taxon>Brucella/Ochrobactrum group</taxon>
        <taxon>Brucella</taxon>
    </lineage>
</organism>
<dbReference type="EMBL" id="MOEC01000005">
    <property type="protein sequence ID" value="OIS94329.1"/>
    <property type="molecule type" value="Genomic_DNA"/>
</dbReference>
<evidence type="ECO:0000313" key="1">
    <source>
        <dbReference type="EMBL" id="OIS94329.1"/>
    </source>
</evidence>
<sequence length="71" mass="7909">MPYKPLDPDQLSTLNALYLAPVPQLWSGEIAGIADILVRRKLAEKIGHPKGYVITDLGRIRLLGTLRAKWS</sequence>
<accession>A0A1J6HPK0</accession>
<protein>
    <recommendedName>
        <fullName evidence="3">Cytoplasmic protein</fullName>
    </recommendedName>
</protein>
<dbReference type="RefSeq" id="WP_071631145.1">
    <property type="nucleotide sequence ID" value="NZ_MOEC01000005.1"/>
</dbReference>
<name>A0A1J6HPK0_9HYPH</name>